<dbReference type="Gene3D" id="3.40.50.300">
    <property type="entry name" value="P-loop containing nucleotide triphosphate hydrolases"/>
    <property type="match status" value="1"/>
</dbReference>
<organism evidence="4 5">
    <name type="scientific">Canna indica</name>
    <name type="common">Indian-shot</name>
    <dbReference type="NCBI Taxonomy" id="4628"/>
    <lineage>
        <taxon>Eukaryota</taxon>
        <taxon>Viridiplantae</taxon>
        <taxon>Streptophyta</taxon>
        <taxon>Embryophyta</taxon>
        <taxon>Tracheophyta</taxon>
        <taxon>Spermatophyta</taxon>
        <taxon>Magnoliopsida</taxon>
        <taxon>Liliopsida</taxon>
        <taxon>Zingiberales</taxon>
        <taxon>Cannaceae</taxon>
        <taxon>Canna</taxon>
    </lineage>
</organism>
<feature type="compositionally biased region" description="Basic and acidic residues" evidence="1">
    <location>
        <begin position="114"/>
        <end position="133"/>
    </location>
</feature>
<dbReference type="Proteomes" id="UP001327560">
    <property type="component" value="Chromosome 5"/>
</dbReference>
<dbReference type="InterPro" id="IPR003959">
    <property type="entry name" value="ATPase_AAA_core"/>
</dbReference>
<evidence type="ECO:0000259" key="3">
    <source>
        <dbReference type="Pfam" id="PF00004"/>
    </source>
</evidence>
<dbReference type="PANTHER" id="PTHR48470">
    <property type="entry name" value="CELL DIVISION CONTROL PROTEIN 48 C ISOFORM 1"/>
    <property type="match status" value="1"/>
</dbReference>
<feature type="domain" description="ATPase AAA-type core" evidence="3">
    <location>
        <begin position="253"/>
        <end position="289"/>
    </location>
</feature>
<dbReference type="Gene3D" id="1.20.1250.20">
    <property type="entry name" value="MFS general substrate transporter like domains"/>
    <property type="match status" value="1"/>
</dbReference>
<protein>
    <submittedName>
        <fullName evidence="4">Cell division control protein</fullName>
    </submittedName>
</protein>
<keyword evidence="4" id="KW-0132">Cell division</keyword>
<keyword evidence="2" id="KW-0732">Signal</keyword>
<evidence type="ECO:0000313" key="4">
    <source>
        <dbReference type="EMBL" id="WOL07628.1"/>
    </source>
</evidence>
<dbReference type="PANTHER" id="PTHR48470:SF1">
    <property type="entry name" value="CELL DIVISION CONTROL PROTEIN 48 C ISOFORM 1"/>
    <property type="match status" value="1"/>
</dbReference>
<sequence>MWLVLRSVIVGLAQAFKVNAATVEFFYNELPKSMNSFVMALWSLGLLERDSGWQPWKEEEREREILLKRNVLFIPTIGMSGIENEIKKALDALGRKPFVAASATVDDDDVEGDDGVKTRLPSADHSRRTPQHVDFEERRMLRAESENLRCRTLWQEVKARRKGRTGCRDGDGEVQIVTDGVDRGSSVETLMSIEKGSIGGDSVMVDVGREQGPRLHDLGGMKGVLEELMMEVIVPLCHPEQPRRLGVRPMARILLHGPPECGKTKLAHVIANETGVPFYKISATEVVRSLLVIDTLGTYDITMELTGKKVLSTSCSLI</sequence>
<dbReference type="EMBL" id="CP136894">
    <property type="protein sequence ID" value="WOL07628.1"/>
    <property type="molecule type" value="Genomic_DNA"/>
</dbReference>
<reference evidence="4 5" key="1">
    <citation type="submission" date="2023-10" db="EMBL/GenBank/DDBJ databases">
        <title>Chromosome-scale genome assembly provides insights into flower coloration mechanisms of Canna indica.</title>
        <authorList>
            <person name="Li C."/>
        </authorList>
    </citation>
    <scope>NUCLEOTIDE SEQUENCE [LARGE SCALE GENOMIC DNA]</scope>
    <source>
        <tissue evidence="4">Flower</tissue>
    </source>
</reference>
<feature type="region of interest" description="Disordered" evidence="1">
    <location>
        <begin position="109"/>
        <end position="133"/>
    </location>
</feature>
<dbReference type="SUPFAM" id="SSF52540">
    <property type="entry name" value="P-loop containing nucleoside triphosphate hydrolases"/>
    <property type="match status" value="1"/>
</dbReference>
<dbReference type="InterPro" id="IPR055278">
    <property type="entry name" value="CDC48c"/>
</dbReference>
<dbReference type="InterPro" id="IPR036259">
    <property type="entry name" value="MFS_trans_sf"/>
</dbReference>
<proteinExistence type="predicted"/>
<dbReference type="GO" id="GO:0016887">
    <property type="term" value="F:ATP hydrolysis activity"/>
    <property type="evidence" value="ECO:0007669"/>
    <property type="project" value="InterPro"/>
</dbReference>
<keyword evidence="4" id="KW-0131">Cell cycle</keyword>
<gene>
    <name evidence="4" type="ORF">Cni_G16373</name>
</gene>
<accession>A0AAQ3KIK8</accession>
<name>A0AAQ3KIK8_9LILI</name>
<dbReference type="InterPro" id="IPR027417">
    <property type="entry name" value="P-loop_NTPase"/>
</dbReference>
<dbReference type="GO" id="GO:0051301">
    <property type="term" value="P:cell division"/>
    <property type="evidence" value="ECO:0007669"/>
    <property type="project" value="UniProtKB-KW"/>
</dbReference>
<keyword evidence="5" id="KW-1185">Reference proteome</keyword>
<evidence type="ECO:0000313" key="5">
    <source>
        <dbReference type="Proteomes" id="UP001327560"/>
    </source>
</evidence>
<dbReference type="GO" id="GO:0005524">
    <property type="term" value="F:ATP binding"/>
    <property type="evidence" value="ECO:0007669"/>
    <property type="project" value="InterPro"/>
</dbReference>
<dbReference type="AlphaFoldDB" id="A0AAQ3KIK8"/>
<feature type="chain" id="PRO_5042917250" evidence="2">
    <location>
        <begin position="16"/>
        <end position="318"/>
    </location>
</feature>
<dbReference type="Pfam" id="PF00004">
    <property type="entry name" value="AAA"/>
    <property type="match status" value="1"/>
</dbReference>
<evidence type="ECO:0000256" key="1">
    <source>
        <dbReference type="SAM" id="MobiDB-lite"/>
    </source>
</evidence>
<evidence type="ECO:0000256" key="2">
    <source>
        <dbReference type="SAM" id="SignalP"/>
    </source>
</evidence>
<feature type="signal peptide" evidence="2">
    <location>
        <begin position="1"/>
        <end position="15"/>
    </location>
</feature>